<keyword evidence="3" id="KW-1185">Reference proteome</keyword>
<dbReference type="InterPro" id="IPR016181">
    <property type="entry name" value="Acyl_CoA_acyltransferase"/>
</dbReference>
<reference evidence="3" key="1">
    <citation type="submission" date="2016-10" db="EMBL/GenBank/DDBJ databases">
        <authorList>
            <person name="Varghese N."/>
            <person name="Submissions S."/>
        </authorList>
    </citation>
    <scope>NUCLEOTIDE SEQUENCE [LARGE SCALE GENOMIC DNA]</scope>
    <source>
        <strain evidence="3">CGMCC 1.6474</strain>
    </source>
</reference>
<dbReference type="Proteomes" id="UP000198804">
    <property type="component" value="Unassembled WGS sequence"/>
</dbReference>
<proteinExistence type="predicted"/>
<dbReference type="CDD" id="cd04301">
    <property type="entry name" value="NAT_SF"/>
    <property type="match status" value="1"/>
</dbReference>
<gene>
    <name evidence="2" type="ORF">SAMN04488125_101437</name>
</gene>
<keyword evidence="2" id="KW-0808">Transferase</keyword>
<dbReference type="RefSeq" id="WP_091941463.1">
    <property type="nucleotide sequence ID" value="NZ_FOSV01000001.1"/>
</dbReference>
<protein>
    <submittedName>
        <fullName evidence="2">Acetyltransferase (GNAT) family protein</fullName>
    </submittedName>
</protein>
<dbReference type="SUPFAM" id="SSF55729">
    <property type="entry name" value="Acyl-CoA N-acyltransferases (Nat)"/>
    <property type="match status" value="1"/>
</dbReference>
<dbReference type="InterPro" id="IPR000182">
    <property type="entry name" value="GNAT_dom"/>
</dbReference>
<organism evidence="2 3">
    <name type="scientific">Methylorubrum salsuginis</name>
    <dbReference type="NCBI Taxonomy" id="414703"/>
    <lineage>
        <taxon>Bacteria</taxon>
        <taxon>Pseudomonadati</taxon>
        <taxon>Pseudomonadota</taxon>
        <taxon>Alphaproteobacteria</taxon>
        <taxon>Hyphomicrobiales</taxon>
        <taxon>Methylobacteriaceae</taxon>
        <taxon>Methylorubrum</taxon>
    </lineage>
</organism>
<dbReference type="EMBL" id="FOSV01000001">
    <property type="protein sequence ID" value="SFK37295.1"/>
    <property type="molecule type" value="Genomic_DNA"/>
</dbReference>
<dbReference type="OrthoDB" id="7992078at2"/>
<accession>A0A1I3YZQ1</accession>
<dbReference type="Pfam" id="PF00583">
    <property type="entry name" value="Acetyltransf_1"/>
    <property type="match status" value="1"/>
</dbReference>
<dbReference type="GO" id="GO:0016747">
    <property type="term" value="F:acyltransferase activity, transferring groups other than amino-acyl groups"/>
    <property type="evidence" value="ECO:0007669"/>
    <property type="project" value="InterPro"/>
</dbReference>
<evidence type="ECO:0000313" key="3">
    <source>
        <dbReference type="Proteomes" id="UP000198804"/>
    </source>
</evidence>
<dbReference type="PROSITE" id="PS51186">
    <property type="entry name" value="GNAT"/>
    <property type="match status" value="1"/>
</dbReference>
<feature type="domain" description="N-acetyltransferase" evidence="1">
    <location>
        <begin position="14"/>
        <end position="168"/>
    </location>
</feature>
<dbReference type="STRING" id="414703.SAMN04488125_101437"/>
<dbReference type="AlphaFoldDB" id="A0A1I3YZQ1"/>
<name>A0A1I3YZQ1_9HYPH</name>
<evidence type="ECO:0000313" key="2">
    <source>
        <dbReference type="EMBL" id="SFK37295.1"/>
    </source>
</evidence>
<dbReference type="Gene3D" id="3.40.630.30">
    <property type="match status" value="1"/>
</dbReference>
<evidence type="ECO:0000259" key="1">
    <source>
        <dbReference type="PROSITE" id="PS51186"/>
    </source>
</evidence>
<sequence length="169" mass="18323">MASGPLCLLRASAADVAEIGLVFDDLRDYSRRVDGTDARANAAHDLLTVRPPGCDPRDKHAFLVYRHGVPIGLLDLIGDHPRPGTAFIGLLAVRESEHRAGLGRALYARAESIMRLRLKARTARLAVVESNPVSGFWQKMGFGPTGEVTPYEGEAVRSRAVLMEKPLPG</sequence>